<dbReference type="AlphaFoldDB" id="A0A437UKV0"/>
<proteinExistence type="predicted"/>
<gene>
    <name evidence="1" type="ORF">EK398_05205</name>
</gene>
<dbReference type="EMBL" id="RYZS01000001">
    <property type="protein sequence ID" value="RVU94287.1"/>
    <property type="molecule type" value="Genomic_DNA"/>
</dbReference>
<sequence length="82" mass="9182">MKENSGVFTSVNVSLGRKIFTEGEIIITKEYLGLIYQSIQAAYLTCIRTKQVHTQYLSEPAHFISKLSILFTDNQAGGRKIA</sequence>
<dbReference type="RefSeq" id="WP_127978469.1">
    <property type="nucleotide sequence ID" value="NZ_JAEMPA010000239.1"/>
</dbReference>
<dbReference type="Proteomes" id="UP000288388">
    <property type="component" value="Unassembled WGS sequence"/>
</dbReference>
<accession>A0A437UKV0</accession>
<protein>
    <submittedName>
        <fullName evidence="1">Uncharacterized protein</fullName>
    </submittedName>
</protein>
<evidence type="ECO:0000313" key="2">
    <source>
        <dbReference type="Proteomes" id="UP000288388"/>
    </source>
</evidence>
<reference evidence="1 2" key="1">
    <citation type="submission" date="2018-12" db="EMBL/GenBank/DDBJ databases">
        <title>A novel vanA-carrying plasmid in a clinical isolate of Enterococcus avium.</title>
        <authorList>
            <person name="Bernasconi O.J."/>
            <person name="Luzzaro F."/>
            <person name="Endimiani A."/>
        </authorList>
    </citation>
    <scope>NUCLEOTIDE SEQUENCE [LARGE SCALE GENOMIC DNA]</scope>
    <source>
        <strain evidence="1 2">LC0559/18</strain>
    </source>
</reference>
<organism evidence="1 2">
    <name type="scientific">Enterococcus avium</name>
    <name type="common">Streptococcus avium</name>
    <dbReference type="NCBI Taxonomy" id="33945"/>
    <lineage>
        <taxon>Bacteria</taxon>
        <taxon>Bacillati</taxon>
        <taxon>Bacillota</taxon>
        <taxon>Bacilli</taxon>
        <taxon>Lactobacillales</taxon>
        <taxon>Enterococcaceae</taxon>
        <taxon>Enterococcus</taxon>
    </lineage>
</organism>
<evidence type="ECO:0000313" key="1">
    <source>
        <dbReference type="EMBL" id="RVU94287.1"/>
    </source>
</evidence>
<comment type="caution">
    <text evidence="1">The sequence shown here is derived from an EMBL/GenBank/DDBJ whole genome shotgun (WGS) entry which is preliminary data.</text>
</comment>
<name>A0A437UKV0_ENTAV</name>